<dbReference type="InterPro" id="IPR050121">
    <property type="entry name" value="Cytochrome_P450_monoxygenase"/>
</dbReference>
<reference evidence="2 3" key="1">
    <citation type="submission" date="2024-09" db="EMBL/GenBank/DDBJ databases">
        <authorList>
            <person name="Sun Q."/>
            <person name="Mori K."/>
        </authorList>
    </citation>
    <scope>NUCLEOTIDE SEQUENCE [LARGE SCALE GENOMIC DNA]</scope>
    <source>
        <strain evidence="2 3">CCM 7609</strain>
    </source>
</reference>
<organism evidence="2 3">
    <name type="scientific">Citricoccus parietis</name>
    <dbReference type="NCBI Taxonomy" id="592307"/>
    <lineage>
        <taxon>Bacteria</taxon>
        <taxon>Bacillati</taxon>
        <taxon>Actinomycetota</taxon>
        <taxon>Actinomycetes</taxon>
        <taxon>Micrococcales</taxon>
        <taxon>Micrococcaceae</taxon>
        <taxon>Citricoccus</taxon>
    </lineage>
</organism>
<evidence type="ECO:0000256" key="1">
    <source>
        <dbReference type="ARBA" id="ARBA00010617"/>
    </source>
</evidence>
<gene>
    <name evidence="2" type="ORF">ACFFIO_17215</name>
</gene>
<sequence length="442" mass="49263">MPRTTRSGDEAEVPTLGAVDHLRVLTRVLLGPVVKGPIVRRPTAVGLAERLDTDAAGVAEMQRLRSRYGTGPVQLRIPGRRIALLLDPADVHRVLNDSPTPFSPATLEKRGALNHFEPAGALVSTPQQRLSRRPFNEQVLETPRPVHSHATAMTKVITEEVSALLGHVDFTGTLDWEAFAVMWGRLVRRIVLGASARDDDQVTDDLRRLRQRGNFSYLMPQNRRLRERFLRRLQHYIELAEPGSLAALVAQTPAPDEAVPHQQVPQWLFAFDAEAWATFRALSLLTNHPGAVETARSEMAHAPDLPFLRATVLESLRLWPTTPLILRDSTAATHWRNGTLPPGTALVIYAPFFHRDDENLPQAHRFSPELWSQDREDSDWPLVPFSAGPGMCPGRNVVLLTSSLVLGELLRQHDFTAQEPLDTSQLSGTLSPFSSHFTVRHD</sequence>
<evidence type="ECO:0000313" key="3">
    <source>
        <dbReference type="Proteomes" id="UP001589766"/>
    </source>
</evidence>
<dbReference type="Gene3D" id="1.10.630.10">
    <property type="entry name" value="Cytochrome P450"/>
    <property type="match status" value="1"/>
</dbReference>
<comment type="similarity">
    <text evidence="1">Belongs to the cytochrome P450 family.</text>
</comment>
<protein>
    <submittedName>
        <fullName evidence="2">Cytochrome P450</fullName>
    </submittedName>
</protein>
<comment type="caution">
    <text evidence="2">The sequence shown here is derived from an EMBL/GenBank/DDBJ whole genome shotgun (WGS) entry which is preliminary data.</text>
</comment>
<accession>A0ABV6F9Q7</accession>
<dbReference type="Proteomes" id="UP001589766">
    <property type="component" value="Unassembled WGS sequence"/>
</dbReference>
<dbReference type="EMBL" id="JBHLWH010000048">
    <property type="protein sequence ID" value="MFC0250248.1"/>
    <property type="molecule type" value="Genomic_DNA"/>
</dbReference>
<evidence type="ECO:0000313" key="2">
    <source>
        <dbReference type="EMBL" id="MFC0250248.1"/>
    </source>
</evidence>
<proteinExistence type="inferred from homology"/>
<dbReference type="InterPro" id="IPR036396">
    <property type="entry name" value="Cyt_P450_sf"/>
</dbReference>
<dbReference type="Pfam" id="PF00067">
    <property type="entry name" value="p450"/>
    <property type="match status" value="1"/>
</dbReference>
<dbReference type="PANTHER" id="PTHR24305:SF166">
    <property type="entry name" value="CYTOCHROME P450 12A4, MITOCHONDRIAL-RELATED"/>
    <property type="match status" value="1"/>
</dbReference>
<name>A0ABV6F9Q7_9MICC</name>
<dbReference type="RefSeq" id="WP_159554401.1">
    <property type="nucleotide sequence ID" value="NZ_JBHLWH010000048.1"/>
</dbReference>
<dbReference type="InterPro" id="IPR001128">
    <property type="entry name" value="Cyt_P450"/>
</dbReference>
<dbReference type="SUPFAM" id="SSF48264">
    <property type="entry name" value="Cytochrome P450"/>
    <property type="match status" value="1"/>
</dbReference>
<keyword evidence="3" id="KW-1185">Reference proteome</keyword>
<dbReference type="PANTHER" id="PTHR24305">
    <property type="entry name" value="CYTOCHROME P450"/>
    <property type="match status" value="1"/>
</dbReference>